<keyword evidence="5" id="KW-1133">Transmembrane helix</keyword>
<evidence type="ECO:0000256" key="1">
    <source>
        <dbReference type="ARBA" id="ARBA00000085"/>
    </source>
</evidence>
<dbReference type="InterPro" id="IPR036890">
    <property type="entry name" value="HATPase_C_sf"/>
</dbReference>
<dbReference type="InterPro" id="IPR005467">
    <property type="entry name" value="His_kinase_dom"/>
</dbReference>
<dbReference type="InterPro" id="IPR036641">
    <property type="entry name" value="HPT_dom_sf"/>
</dbReference>
<feature type="transmembrane region" description="Helical" evidence="5">
    <location>
        <begin position="21"/>
        <end position="43"/>
    </location>
</feature>
<dbReference type="InterPro" id="IPR051315">
    <property type="entry name" value="Bact_Chemotaxis_CheA"/>
</dbReference>
<dbReference type="InterPro" id="IPR008207">
    <property type="entry name" value="Sig_transdc_His_kin_Hpt_dom"/>
</dbReference>
<dbReference type="EMBL" id="CP091511">
    <property type="protein sequence ID" value="UOO90868.1"/>
    <property type="molecule type" value="Genomic_DNA"/>
</dbReference>
<dbReference type="SUPFAM" id="SSF55874">
    <property type="entry name" value="ATPase domain of HSP90 chaperone/DNA topoisomerase II/histidine kinase"/>
    <property type="match status" value="1"/>
</dbReference>
<feature type="modified residue" description="Phosphohistidine" evidence="4">
    <location>
        <position position="436"/>
    </location>
</feature>
<dbReference type="PROSITE" id="PS50894">
    <property type="entry name" value="HPT"/>
    <property type="match status" value="1"/>
</dbReference>
<evidence type="ECO:0000256" key="3">
    <source>
        <dbReference type="ARBA" id="ARBA00023012"/>
    </source>
</evidence>
<comment type="catalytic activity">
    <reaction evidence="1">
        <text>ATP + protein L-histidine = ADP + protein N-phospho-L-histidine.</text>
        <dbReference type="EC" id="2.7.13.3"/>
    </reaction>
</comment>
<keyword evidence="8" id="KW-0067">ATP-binding</keyword>
<name>A0ABY4E6D8_9NEIS</name>
<dbReference type="GO" id="GO:0005524">
    <property type="term" value="F:ATP binding"/>
    <property type="evidence" value="ECO:0007669"/>
    <property type="project" value="UniProtKB-KW"/>
</dbReference>
<evidence type="ECO:0000256" key="2">
    <source>
        <dbReference type="ARBA" id="ARBA00012438"/>
    </source>
</evidence>
<organism evidence="8 9">
    <name type="scientific">Vitreoscilla massiliensis</name>
    <dbReference type="NCBI Taxonomy" id="1689272"/>
    <lineage>
        <taxon>Bacteria</taxon>
        <taxon>Pseudomonadati</taxon>
        <taxon>Pseudomonadota</taxon>
        <taxon>Betaproteobacteria</taxon>
        <taxon>Neisseriales</taxon>
        <taxon>Neisseriaceae</taxon>
        <taxon>Vitreoscilla</taxon>
    </lineage>
</organism>
<dbReference type="Pfam" id="PF02518">
    <property type="entry name" value="HATPase_c"/>
    <property type="match status" value="1"/>
</dbReference>
<evidence type="ECO:0000256" key="4">
    <source>
        <dbReference type="PROSITE-ProRule" id="PRU00110"/>
    </source>
</evidence>
<feature type="domain" description="HPt" evidence="7">
    <location>
        <begin position="392"/>
        <end position="502"/>
    </location>
</feature>
<sequence>MARRITFNSAAIARYSGLIKSILLFLLLVIAVLVFNIYTSYLIERNAAQVAATQQLRGLTQTITRDLYDLKLSQGEDIRSPHIQSTVERLSKSKESFSKILLAFKQSGDISNAEGDTFSVNALSAANKTHLDIIDTQWTLLNGKLDQYLKVATNLRAPVLILDQAVDSAQGASIAIYNSSNAIVTAVDAASHKQATLIRYLQMGAISVAVLYFIVFMLYFVRRLTNSDAQANEARRETTEILDTVKTGLFLLDEDLMIGHQYSKELEGIIGHREIGGRNFTDILESMISDEDMTTTRGFIKQLYNPKVKERLIADLNPLSRIETSVDDLSGYQRTRFLDFQFSRVYSGRDIIRVLVNVADITDTVRLEQRLMQERENNDLQIDMLTTILNTDALLINDFISTVNQHNVTINNVLKAGGTSQSDLHGKLKQIFREIHSVKGIASSLNLFAFTNVSNAFEDKIKALQAEPNLSGDDFLPLAVSLDELIKLTQIIDQLNQRISPSSAAQHAAEPTQAPRKAMAQKLQQFAQDLAKRQYKQVRVTTQDLEQTTSIPAIDNAIRDIAIQILRNAVVHGIETPSLRSTKKKNPMGHVQIQLQQTENQAQLIIEDDGQGINYEAIRERAIAIGLYSAKEIAAWDNRKLLGLLFSSGFSTYGQTDEDAGRGVGLDLVKDRVQKLGGKIGIHSQPNQFTRFSFTFPLNP</sequence>
<keyword evidence="5" id="KW-0472">Membrane</keyword>
<proteinExistence type="predicted"/>
<dbReference type="Gene3D" id="1.20.120.160">
    <property type="entry name" value="HPT domain"/>
    <property type="match status" value="1"/>
</dbReference>
<protein>
    <recommendedName>
        <fullName evidence="2">histidine kinase</fullName>
        <ecNumber evidence="2">2.7.13.3</ecNumber>
    </recommendedName>
</protein>
<evidence type="ECO:0000256" key="5">
    <source>
        <dbReference type="SAM" id="Phobius"/>
    </source>
</evidence>
<dbReference type="PANTHER" id="PTHR43395">
    <property type="entry name" value="SENSOR HISTIDINE KINASE CHEA"/>
    <property type="match status" value="1"/>
</dbReference>
<evidence type="ECO:0000259" key="6">
    <source>
        <dbReference type="PROSITE" id="PS50109"/>
    </source>
</evidence>
<evidence type="ECO:0000313" key="8">
    <source>
        <dbReference type="EMBL" id="UOO90868.1"/>
    </source>
</evidence>
<keyword evidence="4" id="KW-0597">Phosphoprotein</keyword>
<keyword evidence="9" id="KW-1185">Reference proteome</keyword>
<gene>
    <name evidence="8" type="ORF">LVJ82_07875</name>
</gene>
<dbReference type="Proteomes" id="UP000832011">
    <property type="component" value="Chromosome"/>
</dbReference>
<keyword evidence="5" id="KW-0812">Transmembrane</keyword>
<dbReference type="RefSeq" id="WP_058305351.1">
    <property type="nucleotide sequence ID" value="NZ_CABKVG010000006.1"/>
</dbReference>
<dbReference type="SMART" id="SM00387">
    <property type="entry name" value="HATPase_c"/>
    <property type="match status" value="1"/>
</dbReference>
<dbReference type="PANTHER" id="PTHR43395:SF10">
    <property type="entry name" value="CHEMOTAXIS PROTEIN CHEA"/>
    <property type="match status" value="1"/>
</dbReference>
<dbReference type="Gene3D" id="3.30.565.10">
    <property type="entry name" value="Histidine kinase-like ATPase, C-terminal domain"/>
    <property type="match status" value="1"/>
</dbReference>
<keyword evidence="3" id="KW-0902">Two-component regulatory system</keyword>
<accession>A0ABY4E6D8</accession>
<dbReference type="SUPFAM" id="SSF47226">
    <property type="entry name" value="Histidine-containing phosphotransfer domain, HPT domain"/>
    <property type="match status" value="1"/>
</dbReference>
<evidence type="ECO:0000313" key="9">
    <source>
        <dbReference type="Proteomes" id="UP000832011"/>
    </source>
</evidence>
<reference evidence="8 9" key="1">
    <citation type="journal article" date="2022" name="Res Sq">
        <title>Evolution of multicellular longitudinally dividing oral cavity symbionts (Neisseriaceae).</title>
        <authorList>
            <person name="Nyongesa S."/>
            <person name="Weber P."/>
            <person name="Bernet E."/>
            <person name="Pullido F."/>
            <person name="Nieckarz M."/>
            <person name="Delaby M."/>
            <person name="Nieves C."/>
            <person name="Viehboeck T."/>
            <person name="Krause N."/>
            <person name="Rivera-Millot A."/>
            <person name="Nakamura A."/>
            <person name="Vischer N."/>
            <person name="VanNieuwenhze M."/>
            <person name="Brun Y."/>
            <person name="Cava F."/>
            <person name="Bulgheresi S."/>
            <person name="Veyrier F."/>
        </authorList>
    </citation>
    <scope>NUCLEOTIDE SEQUENCE [LARGE SCALE GENOMIC DNA]</scope>
    <source>
        <strain evidence="8 9">SN4</strain>
    </source>
</reference>
<dbReference type="PRINTS" id="PR00344">
    <property type="entry name" value="BCTRLSENSOR"/>
</dbReference>
<dbReference type="PROSITE" id="PS50109">
    <property type="entry name" value="HIS_KIN"/>
    <property type="match status" value="1"/>
</dbReference>
<evidence type="ECO:0000259" key="7">
    <source>
        <dbReference type="PROSITE" id="PS50894"/>
    </source>
</evidence>
<feature type="transmembrane region" description="Helical" evidence="5">
    <location>
        <begin position="200"/>
        <end position="221"/>
    </location>
</feature>
<dbReference type="InterPro" id="IPR004358">
    <property type="entry name" value="Sig_transdc_His_kin-like_C"/>
</dbReference>
<feature type="domain" description="Histidine kinase" evidence="6">
    <location>
        <begin position="452"/>
        <end position="700"/>
    </location>
</feature>
<dbReference type="EC" id="2.7.13.3" evidence="2"/>
<dbReference type="Gene3D" id="3.30.450.20">
    <property type="entry name" value="PAS domain"/>
    <property type="match status" value="1"/>
</dbReference>
<dbReference type="InterPro" id="IPR003594">
    <property type="entry name" value="HATPase_dom"/>
</dbReference>
<keyword evidence="8" id="KW-0547">Nucleotide-binding</keyword>